<dbReference type="GO" id="GO:0003677">
    <property type="term" value="F:DNA binding"/>
    <property type="evidence" value="ECO:0007669"/>
    <property type="project" value="UniProtKB-KW"/>
</dbReference>
<reference evidence="14" key="1">
    <citation type="submission" date="2021-10" db="EMBL/GenBank/DDBJ databases">
        <title>Tropical sea cucumber genome reveals ecological adaptation and Cuvierian tubules defense mechanism.</title>
        <authorList>
            <person name="Chen T."/>
        </authorList>
    </citation>
    <scope>NUCLEOTIDE SEQUENCE</scope>
    <source>
        <strain evidence="14">Nanhai2018</strain>
        <tissue evidence="14">Muscle</tissue>
    </source>
</reference>
<feature type="compositionally biased region" description="Basic and acidic residues" evidence="12">
    <location>
        <begin position="122"/>
        <end position="132"/>
    </location>
</feature>
<comment type="similarity">
    <text evidence="3">Belongs to the krueppel C2H2-type zinc-finger protein family.</text>
</comment>
<feature type="compositionally biased region" description="Basic residues" evidence="12">
    <location>
        <begin position="250"/>
        <end position="261"/>
    </location>
</feature>
<keyword evidence="6 11" id="KW-0863">Zinc-finger</keyword>
<accession>A0A9Q1CU77</accession>
<dbReference type="GO" id="GO:0005634">
    <property type="term" value="C:nucleus"/>
    <property type="evidence" value="ECO:0007669"/>
    <property type="project" value="UniProtKB-SubCell"/>
</dbReference>
<protein>
    <recommendedName>
        <fullName evidence="13">C2H2-type domain-containing protein</fullName>
    </recommendedName>
</protein>
<dbReference type="GO" id="GO:0000981">
    <property type="term" value="F:DNA-binding transcription factor activity, RNA polymerase II-specific"/>
    <property type="evidence" value="ECO:0007669"/>
    <property type="project" value="TreeGrafter"/>
</dbReference>
<sequence length="492" mass="55496">MIWGMTLHPGEEFTRKVLCDEHLTLASLECRADKCLGEGRPSACLLLKTGRGQHVLCTLEEGVVNQQCLDLILEQGERITFLVEGTGIVYLTGYSSRKRHRELSWPIRENEGSNTGFGETHGAADRDVHGDGDGVTQEMSGNHGDDEGCGDDNGDHIGADGDSGHSGAQGGNNDPNDISGDYHVESIAMDYNSHTGSIVKVIQGMDGDIIVEGNIDPGKRNDREIGHDGLESENQDQGTVLVEKVTKQAGGKKRSVSHRRSNVSFRVKSPKIESIPQEGDRSSLTQTGTHRCFICLESFVKKADCTAHENICEKGNQWKNRDQEPHRCQYCGKAFDRPSEKLIHERIHSKERPYGCRFCDKKFSTIYTAKRHEGGVHTKEKRFQCQLCPKTYMVRCHLVEHMRSHTGEKPFQCQICQTCFSTQSAHNRHMRRHRTRFAFCCETCGKGFSSQKRLARHSKLHTDEPTLKCRHCDMAFVMYYHRQRHERLVHSS</sequence>
<dbReference type="PANTHER" id="PTHR24394:SF44">
    <property type="entry name" value="ZINC FINGER PROTEIN 271-LIKE"/>
    <property type="match status" value="1"/>
</dbReference>
<feature type="region of interest" description="Disordered" evidence="12">
    <location>
        <begin position="108"/>
        <end position="181"/>
    </location>
</feature>
<dbReference type="InterPro" id="IPR036236">
    <property type="entry name" value="Znf_C2H2_sf"/>
</dbReference>
<dbReference type="Pfam" id="PF00096">
    <property type="entry name" value="zf-C2H2"/>
    <property type="match status" value="1"/>
</dbReference>
<evidence type="ECO:0000259" key="13">
    <source>
        <dbReference type="PROSITE" id="PS50157"/>
    </source>
</evidence>
<dbReference type="InterPro" id="IPR013087">
    <property type="entry name" value="Znf_C2H2_type"/>
</dbReference>
<feature type="compositionally biased region" description="Basic and acidic residues" evidence="12">
    <location>
        <begin position="153"/>
        <end position="163"/>
    </location>
</feature>
<dbReference type="PANTHER" id="PTHR24394">
    <property type="entry name" value="ZINC FINGER PROTEIN"/>
    <property type="match status" value="1"/>
</dbReference>
<dbReference type="SMART" id="SM00355">
    <property type="entry name" value="ZnF_C2H2"/>
    <property type="match status" value="6"/>
</dbReference>
<dbReference type="GO" id="GO:0008270">
    <property type="term" value="F:zinc ion binding"/>
    <property type="evidence" value="ECO:0007669"/>
    <property type="project" value="UniProtKB-KW"/>
</dbReference>
<dbReference type="PROSITE" id="PS50157">
    <property type="entry name" value="ZINC_FINGER_C2H2_2"/>
    <property type="match status" value="6"/>
</dbReference>
<proteinExistence type="inferred from homology"/>
<dbReference type="Gene3D" id="2.60.120.340">
    <property type="entry name" value="Nucleoplasmin core domain"/>
    <property type="match status" value="1"/>
</dbReference>
<dbReference type="AlphaFoldDB" id="A0A9Q1CU77"/>
<comment type="caution">
    <text evidence="14">The sequence shown here is derived from an EMBL/GenBank/DDBJ whole genome shotgun (WGS) entry which is preliminary data.</text>
</comment>
<dbReference type="EMBL" id="JAIZAY010000001">
    <property type="protein sequence ID" value="KAJ8050844.1"/>
    <property type="molecule type" value="Genomic_DNA"/>
</dbReference>
<feature type="domain" description="C2H2-type" evidence="13">
    <location>
        <begin position="439"/>
        <end position="466"/>
    </location>
</feature>
<evidence type="ECO:0000256" key="3">
    <source>
        <dbReference type="ARBA" id="ARBA00006991"/>
    </source>
</evidence>
<dbReference type="Pfam" id="PF17800">
    <property type="entry name" value="NPL"/>
    <property type="match status" value="1"/>
</dbReference>
<feature type="domain" description="C2H2-type" evidence="13">
    <location>
        <begin position="411"/>
        <end position="433"/>
    </location>
</feature>
<gene>
    <name evidence="14" type="ORF">HOLleu_04201</name>
</gene>
<evidence type="ECO:0000313" key="15">
    <source>
        <dbReference type="Proteomes" id="UP001152320"/>
    </source>
</evidence>
<dbReference type="SUPFAM" id="SSF57667">
    <property type="entry name" value="beta-beta-alpha zinc fingers"/>
    <property type="match status" value="3"/>
</dbReference>
<comment type="similarity">
    <text evidence="2">Belongs to the histone deacetylase HD2 family.</text>
</comment>
<feature type="domain" description="C2H2-type" evidence="13">
    <location>
        <begin position="467"/>
        <end position="492"/>
    </location>
</feature>
<evidence type="ECO:0000256" key="8">
    <source>
        <dbReference type="ARBA" id="ARBA00023015"/>
    </source>
</evidence>
<dbReference type="FunFam" id="3.30.160.60:FF:000193">
    <property type="entry name" value="Zinc finger protein 300"/>
    <property type="match status" value="1"/>
</dbReference>
<dbReference type="Proteomes" id="UP001152320">
    <property type="component" value="Chromosome 1"/>
</dbReference>
<keyword evidence="15" id="KW-1185">Reference proteome</keyword>
<dbReference type="Gene3D" id="3.30.160.60">
    <property type="entry name" value="Classic Zinc Finger"/>
    <property type="match status" value="5"/>
</dbReference>
<keyword evidence="4" id="KW-0479">Metal-binding</keyword>
<evidence type="ECO:0000256" key="11">
    <source>
        <dbReference type="PROSITE-ProRule" id="PRU00042"/>
    </source>
</evidence>
<feature type="domain" description="C2H2-type" evidence="13">
    <location>
        <begin position="354"/>
        <end position="382"/>
    </location>
</feature>
<evidence type="ECO:0000256" key="7">
    <source>
        <dbReference type="ARBA" id="ARBA00022833"/>
    </source>
</evidence>
<dbReference type="InterPro" id="IPR041232">
    <property type="entry name" value="NPL"/>
</dbReference>
<dbReference type="FunFam" id="3.30.160.60:FF:000110">
    <property type="entry name" value="Zinc finger protein-like"/>
    <property type="match status" value="1"/>
</dbReference>
<evidence type="ECO:0000256" key="12">
    <source>
        <dbReference type="SAM" id="MobiDB-lite"/>
    </source>
</evidence>
<evidence type="ECO:0000256" key="6">
    <source>
        <dbReference type="ARBA" id="ARBA00022771"/>
    </source>
</evidence>
<keyword evidence="10" id="KW-0539">Nucleus</keyword>
<feature type="region of interest" description="Disordered" evidence="12">
    <location>
        <begin position="246"/>
        <end position="284"/>
    </location>
</feature>
<evidence type="ECO:0000256" key="9">
    <source>
        <dbReference type="ARBA" id="ARBA00023163"/>
    </source>
</evidence>
<dbReference type="PROSITE" id="PS00028">
    <property type="entry name" value="ZINC_FINGER_C2H2_1"/>
    <property type="match status" value="5"/>
</dbReference>
<organism evidence="14 15">
    <name type="scientific">Holothuria leucospilota</name>
    <name type="common">Black long sea cucumber</name>
    <name type="synonym">Mertensiothuria leucospilota</name>
    <dbReference type="NCBI Taxonomy" id="206669"/>
    <lineage>
        <taxon>Eukaryota</taxon>
        <taxon>Metazoa</taxon>
        <taxon>Echinodermata</taxon>
        <taxon>Eleutherozoa</taxon>
        <taxon>Echinozoa</taxon>
        <taxon>Holothuroidea</taxon>
        <taxon>Aspidochirotacea</taxon>
        <taxon>Aspidochirotida</taxon>
        <taxon>Holothuriidae</taxon>
        <taxon>Holothuria</taxon>
    </lineage>
</organism>
<evidence type="ECO:0000256" key="4">
    <source>
        <dbReference type="ARBA" id="ARBA00022723"/>
    </source>
</evidence>
<evidence type="ECO:0000256" key="1">
    <source>
        <dbReference type="ARBA" id="ARBA00004123"/>
    </source>
</evidence>
<evidence type="ECO:0000256" key="2">
    <source>
        <dbReference type="ARBA" id="ARBA00006673"/>
    </source>
</evidence>
<name>A0A9Q1CU77_HOLLE</name>
<evidence type="ECO:0000256" key="10">
    <source>
        <dbReference type="ARBA" id="ARBA00023242"/>
    </source>
</evidence>
<evidence type="ECO:0000313" key="14">
    <source>
        <dbReference type="EMBL" id="KAJ8050844.1"/>
    </source>
</evidence>
<keyword evidence="5" id="KW-0677">Repeat</keyword>
<dbReference type="OrthoDB" id="40579at2759"/>
<keyword evidence="7" id="KW-0862">Zinc</keyword>
<keyword evidence="9" id="KW-0804">Transcription</keyword>
<comment type="subcellular location">
    <subcellularLocation>
        <location evidence="1">Nucleus</location>
    </subcellularLocation>
</comment>
<evidence type="ECO:0000256" key="5">
    <source>
        <dbReference type="ARBA" id="ARBA00022737"/>
    </source>
</evidence>
<feature type="domain" description="C2H2-type" evidence="13">
    <location>
        <begin position="326"/>
        <end position="353"/>
    </location>
</feature>
<feature type="domain" description="C2H2-type" evidence="13">
    <location>
        <begin position="383"/>
        <end position="410"/>
    </location>
</feature>
<keyword evidence="8" id="KW-0805">Transcription regulation</keyword>